<protein>
    <submittedName>
        <fullName evidence="2">Uncharacterized protein</fullName>
    </submittedName>
</protein>
<reference evidence="2" key="2">
    <citation type="submission" date="2021-09" db="EMBL/GenBank/DDBJ databases">
        <authorList>
            <person name="Jia N."/>
            <person name="Wang J."/>
            <person name="Shi W."/>
            <person name="Du L."/>
            <person name="Sun Y."/>
            <person name="Zhan W."/>
            <person name="Jiang J."/>
            <person name="Wang Q."/>
            <person name="Zhang B."/>
            <person name="Ji P."/>
            <person name="Sakyi L.B."/>
            <person name="Cui X."/>
            <person name="Yuan T."/>
            <person name="Jiang B."/>
            <person name="Yang W."/>
            <person name="Lam T.T.-Y."/>
            <person name="Chang Q."/>
            <person name="Ding S."/>
            <person name="Wang X."/>
            <person name="Zhu J."/>
            <person name="Ruan X."/>
            <person name="Zhao L."/>
            <person name="Wei J."/>
            <person name="Que T."/>
            <person name="Du C."/>
            <person name="Cheng J."/>
            <person name="Dai P."/>
            <person name="Han X."/>
            <person name="Huang E."/>
            <person name="Gao Y."/>
            <person name="Liu J."/>
            <person name="Shao H."/>
            <person name="Ye R."/>
            <person name="Li L."/>
            <person name="Wei W."/>
            <person name="Wang X."/>
            <person name="Wang C."/>
            <person name="Huo Q."/>
            <person name="Li W."/>
            <person name="Guo W."/>
            <person name="Chen H."/>
            <person name="Chen S."/>
            <person name="Zhou L."/>
            <person name="Zhou L."/>
            <person name="Ni X."/>
            <person name="Tian J."/>
            <person name="Zhou Y."/>
            <person name="Sheng Y."/>
            <person name="Liu T."/>
            <person name="Pan Y."/>
            <person name="Xia L."/>
            <person name="Li J."/>
            <person name="Zhao F."/>
            <person name="Cao W."/>
        </authorList>
    </citation>
    <scope>NUCLEOTIDE SEQUENCE</scope>
    <source>
        <strain evidence="2">Rsan-2018</strain>
        <tissue evidence="2">Larvae</tissue>
    </source>
</reference>
<keyword evidence="3" id="KW-1185">Reference proteome</keyword>
<feature type="region of interest" description="Disordered" evidence="1">
    <location>
        <begin position="1"/>
        <end position="93"/>
    </location>
</feature>
<evidence type="ECO:0000313" key="3">
    <source>
        <dbReference type="Proteomes" id="UP000821837"/>
    </source>
</evidence>
<accession>A0A9D4T116</accession>
<feature type="region of interest" description="Disordered" evidence="1">
    <location>
        <begin position="207"/>
        <end position="243"/>
    </location>
</feature>
<gene>
    <name evidence="2" type="ORF">HPB52_023975</name>
</gene>
<proteinExistence type="predicted"/>
<dbReference type="Proteomes" id="UP000821837">
    <property type="component" value="Chromosome 3"/>
</dbReference>
<comment type="caution">
    <text evidence="2">The sequence shown here is derived from an EMBL/GenBank/DDBJ whole genome shotgun (WGS) entry which is preliminary data.</text>
</comment>
<name>A0A9D4T116_RHISA</name>
<sequence>MQGAAEQLRSSDPESPQPRASVVDLNASSARPPLRLGMATEMLGAFEATSSHDEPTPAENMDLTGPRQKKQQALERKRGTDSTARTSPTNPHQRCAIKVVRPHQGLPLKSISTPARAEAMVTVCNYEIRAARRCREWFTRTAANCYVILTVQVCKTCHAKGHQTDVCPQPDLSLCRTSGHRYPADGHPHEPKRASCGSAHIIGDRSCQQRLKRARPPEDRKRTDKPKVATESQNHWFFSEDEE</sequence>
<reference evidence="2" key="1">
    <citation type="journal article" date="2020" name="Cell">
        <title>Large-Scale Comparative Analyses of Tick Genomes Elucidate Their Genetic Diversity and Vector Capacities.</title>
        <authorList>
            <consortium name="Tick Genome and Microbiome Consortium (TIGMIC)"/>
            <person name="Jia N."/>
            <person name="Wang J."/>
            <person name="Shi W."/>
            <person name="Du L."/>
            <person name="Sun Y."/>
            <person name="Zhan W."/>
            <person name="Jiang J.F."/>
            <person name="Wang Q."/>
            <person name="Zhang B."/>
            <person name="Ji P."/>
            <person name="Bell-Sakyi L."/>
            <person name="Cui X.M."/>
            <person name="Yuan T.T."/>
            <person name="Jiang B.G."/>
            <person name="Yang W.F."/>
            <person name="Lam T.T."/>
            <person name="Chang Q.C."/>
            <person name="Ding S.J."/>
            <person name="Wang X.J."/>
            <person name="Zhu J.G."/>
            <person name="Ruan X.D."/>
            <person name="Zhao L."/>
            <person name="Wei J.T."/>
            <person name="Ye R.Z."/>
            <person name="Que T.C."/>
            <person name="Du C.H."/>
            <person name="Zhou Y.H."/>
            <person name="Cheng J.X."/>
            <person name="Dai P.F."/>
            <person name="Guo W.B."/>
            <person name="Han X.H."/>
            <person name="Huang E.J."/>
            <person name="Li L.F."/>
            <person name="Wei W."/>
            <person name="Gao Y.C."/>
            <person name="Liu J.Z."/>
            <person name="Shao H.Z."/>
            <person name="Wang X."/>
            <person name="Wang C.C."/>
            <person name="Yang T.C."/>
            <person name="Huo Q.B."/>
            <person name="Li W."/>
            <person name="Chen H.Y."/>
            <person name="Chen S.E."/>
            <person name="Zhou L.G."/>
            <person name="Ni X.B."/>
            <person name="Tian J.H."/>
            <person name="Sheng Y."/>
            <person name="Liu T."/>
            <person name="Pan Y.S."/>
            <person name="Xia L.Y."/>
            <person name="Li J."/>
            <person name="Zhao F."/>
            <person name="Cao W.C."/>
        </authorList>
    </citation>
    <scope>NUCLEOTIDE SEQUENCE</scope>
    <source>
        <strain evidence="2">Rsan-2018</strain>
    </source>
</reference>
<evidence type="ECO:0000313" key="2">
    <source>
        <dbReference type="EMBL" id="KAH7963944.1"/>
    </source>
</evidence>
<dbReference type="EMBL" id="JABSTV010001249">
    <property type="protein sequence ID" value="KAH7963944.1"/>
    <property type="molecule type" value="Genomic_DNA"/>
</dbReference>
<organism evidence="2 3">
    <name type="scientific">Rhipicephalus sanguineus</name>
    <name type="common">Brown dog tick</name>
    <name type="synonym">Ixodes sanguineus</name>
    <dbReference type="NCBI Taxonomy" id="34632"/>
    <lineage>
        <taxon>Eukaryota</taxon>
        <taxon>Metazoa</taxon>
        <taxon>Ecdysozoa</taxon>
        <taxon>Arthropoda</taxon>
        <taxon>Chelicerata</taxon>
        <taxon>Arachnida</taxon>
        <taxon>Acari</taxon>
        <taxon>Parasitiformes</taxon>
        <taxon>Ixodida</taxon>
        <taxon>Ixodoidea</taxon>
        <taxon>Ixodidae</taxon>
        <taxon>Rhipicephalinae</taxon>
        <taxon>Rhipicephalus</taxon>
        <taxon>Rhipicephalus</taxon>
    </lineage>
</organism>
<feature type="compositionally biased region" description="Basic and acidic residues" evidence="1">
    <location>
        <begin position="215"/>
        <end position="228"/>
    </location>
</feature>
<dbReference type="AlphaFoldDB" id="A0A9D4T116"/>
<feature type="compositionally biased region" description="Polar residues" evidence="1">
    <location>
        <begin position="81"/>
        <end position="92"/>
    </location>
</feature>
<evidence type="ECO:0000256" key="1">
    <source>
        <dbReference type="SAM" id="MobiDB-lite"/>
    </source>
</evidence>